<evidence type="ECO:0000313" key="2">
    <source>
        <dbReference type="Proteomes" id="UP000828941"/>
    </source>
</evidence>
<comment type="caution">
    <text evidence="1">The sequence shown here is derived from an EMBL/GenBank/DDBJ whole genome shotgun (WGS) entry which is preliminary data.</text>
</comment>
<organism evidence="1 2">
    <name type="scientific">Bauhinia variegata</name>
    <name type="common">Purple orchid tree</name>
    <name type="synonym">Phanera variegata</name>
    <dbReference type="NCBI Taxonomy" id="167791"/>
    <lineage>
        <taxon>Eukaryota</taxon>
        <taxon>Viridiplantae</taxon>
        <taxon>Streptophyta</taxon>
        <taxon>Embryophyta</taxon>
        <taxon>Tracheophyta</taxon>
        <taxon>Spermatophyta</taxon>
        <taxon>Magnoliopsida</taxon>
        <taxon>eudicotyledons</taxon>
        <taxon>Gunneridae</taxon>
        <taxon>Pentapetalae</taxon>
        <taxon>rosids</taxon>
        <taxon>fabids</taxon>
        <taxon>Fabales</taxon>
        <taxon>Fabaceae</taxon>
        <taxon>Cercidoideae</taxon>
        <taxon>Cercideae</taxon>
        <taxon>Bauhiniinae</taxon>
        <taxon>Bauhinia</taxon>
    </lineage>
</organism>
<dbReference type="Proteomes" id="UP000828941">
    <property type="component" value="Chromosome 14"/>
</dbReference>
<gene>
    <name evidence="1" type="ORF">L6164_035383</name>
</gene>
<evidence type="ECO:0000313" key="1">
    <source>
        <dbReference type="EMBL" id="KAI4295326.1"/>
    </source>
</evidence>
<reference evidence="1 2" key="1">
    <citation type="journal article" date="2022" name="DNA Res.">
        <title>Chromosomal-level genome assembly of the orchid tree Bauhinia variegata (Leguminosae; Cercidoideae) supports the allotetraploid origin hypothesis of Bauhinia.</title>
        <authorList>
            <person name="Zhong Y."/>
            <person name="Chen Y."/>
            <person name="Zheng D."/>
            <person name="Pang J."/>
            <person name="Liu Y."/>
            <person name="Luo S."/>
            <person name="Meng S."/>
            <person name="Qian L."/>
            <person name="Wei D."/>
            <person name="Dai S."/>
            <person name="Zhou R."/>
        </authorList>
    </citation>
    <scope>NUCLEOTIDE SEQUENCE [LARGE SCALE GENOMIC DNA]</scope>
    <source>
        <strain evidence="1">BV-YZ2020</strain>
    </source>
</reference>
<protein>
    <submittedName>
        <fullName evidence="1">Uncharacterized protein</fullName>
    </submittedName>
</protein>
<sequence>MAVARSSLFSVGDKVEVTAECVSLRGALFPGEVVKVIPQENRLQVEFDLLKPKNEKETIVREMVDECTVRPAPPAEHKNDSKFAAGDIVDALYKGGWWEGTIVHQEQHSKFTVFFRFASIQVNLDASRLRHHQEWINGAWLPPLNNNNSNGEEQCEGQPETSAKGE</sequence>
<name>A0ACB9KDS1_BAUVA</name>
<proteinExistence type="predicted"/>
<keyword evidence="2" id="KW-1185">Reference proteome</keyword>
<accession>A0ACB9KDS1</accession>
<dbReference type="EMBL" id="CM039439">
    <property type="protein sequence ID" value="KAI4295326.1"/>
    <property type="molecule type" value="Genomic_DNA"/>
</dbReference>